<dbReference type="SUPFAM" id="SSF54821">
    <property type="entry name" value="Ribosomal protein S3 C-terminal domain"/>
    <property type="match status" value="1"/>
</dbReference>
<keyword evidence="3" id="KW-0687">Ribonucleoprotein</keyword>
<name>A0A8K1JAS5_9CHLO</name>
<accession>A0A8K1JAS5</accession>
<evidence type="ECO:0000256" key="2">
    <source>
        <dbReference type="ARBA" id="ARBA00022980"/>
    </source>
</evidence>
<dbReference type="AlphaFoldDB" id="A0A8K1JAS5"/>
<dbReference type="Gene3D" id="3.30.1140.32">
    <property type="entry name" value="Ribosomal protein S3, C-terminal domain"/>
    <property type="match status" value="1"/>
</dbReference>
<dbReference type="EMBL" id="MZ911851">
    <property type="protein sequence ID" value="UCS09832.1"/>
    <property type="molecule type" value="Genomic_DNA"/>
</dbReference>
<feature type="domain" description="Small ribosomal subunit protein uS3 C-terminal" evidence="4">
    <location>
        <begin position="230"/>
        <end position="288"/>
    </location>
</feature>
<dbReference type="InterPro" id="IPR036419">
    <property type="entry name" value="Ribosomal_S3_C_sf"/>
</dbReference>
<protein>
    <submittedName>
        <fullName evidence="5">Ribosomal protein S3</fullName>
    </submittedName>
</protein>
<evidence type="ECO:0000256" key="3">
    <source>
        <dbReference type="ARBA" id="ARBA00023274"/>
    </source>
</evidence>
<reference evidence="5" key="1">
    <citation type="submission" date="2021-08" db="EMBL/GenBank/DDBJ databases">
        <authorList>
            <person name="Liu F."/>
            <person name="Iii J.T.M."/>
            <person name="Wang H."/>
        </authorList>
    </citation>
    <scope>NUCLEOTIDE SEQUENCE</scope>
</reference>
<proteinExistence type="inferred from homology"/>
<dbReference type="PANTHER" id="PTHR11760">
    <property type="entry name" value="30S/40S RIBOSOMAL PROTEIN S3"/>
    <property type="match status" value="1"/>
</dbReference>
<dbReference type="PANTHER" id="PTHR11760:SF19">
    <property type="entry name" value="SMALL RIBOSOMAL SUBUNIT PROTEIN US3C"/>
    <property type="match status" value="1"/>
</dbReference>
<dbReference type="Pfam" id="PF00189">
    <property type="entry name" value="Ribosomal_S3_C"/>
    <property type="match status" value="1"/>
</dbReference>
<evidence type="ECO:0000313" key="5">
    <source>
        <dbReference type="EMBL" id="UCS09832.1"/>
    </source>
</evidence>
<dbReference type="GO" id="GO:0022627">
    <property type="term" value="C:cytosolic small ribosomal subunit"/>
    <property type="evidence" value="ECO:0007669"/>
    <property type="project" value="TreeGrafter"/>
</dbReference>
<dbReference type="GO" id="GO:0003735">
    <property type="term" value="F:structural constituent of ribosome"/>
    <property type="evidence" value="ECO:0007669"/>
    <property type="project" value="InterPro"/>
</dbReference>
<organism evidence="5">
    <name type="scientific">Percursaria percursa</name>
    <dbReference type="NCBI Taxonomy" id="153906"/>
    <lineage>
        <taxon>Eukaryota</taxon>
        <taxon>Viridiplantae</taxon>
        <taxon>Chlorophyta</taxon>
        <taxon>core chlorophytes</taxon>
        <taxon>Ulvophyceae</taxon>
        <taxon>OUU clade</taxon>
        <taxon>Ulvales</taxon>
        <taxon>Kornmanniaceae</taxon>
        <taxon>Percursaria</taxon>
    </lineage>
</organism>
<comment type="similarity">
    <text evidence="1">Belongs to the universal ribosomal protein uS3 family.</text>
</comment>
<sequence length="293" mass="33761">MYKHCQSLRKKTKFIKYSLSKVYDLNSISVFSKRKPQITPYILASGFSFDLSNLQTIYLEKKIIQAAFKEQFSRESSDFYRLQTLQFVLHCLKIGFVDNCIQFSKDLFFDKSSNKLPMSSLAFLRTAKPVYFFEKKKQYILGKKLSKITPLTTIKEEASYKTAQSKKQITFTQIKWDLFSGSGLMCANWILDKLIFELNCSDKRRVGPVLNQFINDIRLLIRSMGSICPILGIQIRITGRLGSQKKAMAQQISKCVGKVPLSTLRQNVDYSQGFVSTRFGVIGIKVWVCYRQS</sequence>
<dbReference type="InterPro" id="IPR001351">
    <property type="entry name" value="Ribosomal_uS3_C"/>
</dbReference>
<dbReference type="GO" id="GO:0006412">
    <property type="term" value="P:translation"/>
    <property type="evidence" value="ECO:0007669"/>
    <property type="project" value="InterPro"/>
</dbReference>
<gene>
    <name evidence="5" type="primary">rps3</name>
</gene>
<evidence type="ECO:0000256" key="1">
    <source>
        <dbReference type="ARBA" id="ARBA00010761"/>
    </source>
</evidence>
<dbReference type="InterPro" id="IPR057258">
    <property type="entry name" value="Ribosomal_uS3"/>
</dbReference>
<keyword evidence="5" id="KW-0496">Mitochondrion</keyword>
<keyword evidence="2 5" id="KW-0689">Ribosomal protein</keyword>
<geneLocation type="mitochondrion" evidence="5"/>
<evidence type="ECO:0000259" key="4">
    <source>
        <dbReference type="Pfam" id="PF00189"/>
    </source>
</evidence>